<dbReference type="PROSITE" id="PS51736">
    <property type="entry name" value="RECOMBINASES_3"/>
    <property type="match status" value="1"/>
</dbReference>
<name>A0A1Q2HRM7_9BACT</name>
<accession>A0A1Q2HRM7</accession>
<dbReference type="Pfam" id="PF00239">
    <property type="entry name" value="Resolvase"/>
    <property type="match status" value="1"/>
</dbReference>
<dbReference type="Gene3D" id="3.40.50.1390">
    <property type="entry name" value="Resolvase, N-terminal catalytic domain"/>
    <property type="match status" value="1"/>
</dbReference>
<dbReference type="KEGG" id="pbu:L21SP3_01705"/>
<dbReference type="InterPro" id="IPR006119">
    <property type="entry name" value="Resolv_N"/>
</dbReference>
<organism evidence="2 3">
    <name type="scientific">Sedimentisphaera cyanobacteriorum</name>
    <dbReference type="NCBI Taxonomy" id="1940790"/>
    <lineage>
        <taxon>Bacteria</taxon>
        <taxon>Pseudomonadati</taxon>
        <taxon>Planctomycetota</taxon>
        <taxon>Phycisphaerae</taxon>
        <taxon>Sedimentisphaerales</taxon>
        <taxon>Sedimentisphaeraceae</taxon>
        <taxon>Sedimentisphaera</taxon>
    </lineage>
</organism>
<evidence type="ECO:0000313" key="2">
    <source>
        <dbReference type="EMBL" id="AQQ09885.1"/>
    </source>
</evidence>
<dbReference type="SMART" id="SM00857">
    <property type="entry name" value="Resolvase"/>
    <property type="match status" value="1"/>
</dbReference>
<proteinExistence type="predicted"/>
<dbReference type="EMBL" id="CP019633">
    <property type="protein sequence ID" value="AQQ09885.1"/>
    <property type="molecule type" value="Genomic_DNA"/>
</dbReference>
<evidence type="ECO:0000313" key="3">
    <source>
        <dbReference type="Proteomes" id="UP000188273"/>
    </source>
</evidence>
<dbReference type="OrthoDB" id="266184at2"/>
<dbReference type="Proteomes" id="UP000188273">
    <property type="component" value="Chromosome"/>
</dbReference>
<dbReference type="SUPFAM" id="SSF53041">
    <property type="entry name" value="Resolvase-like"/>
    <property type="match status" value="1"/>
</dbReference>
<dbReference type="GO" id="GO:0003677">
    <property type="term" value="F:DNA binding"/>
    <property type="evidence" value="ECO:0007669"/>
    <property type="project" value="InterPro"/>
</dbReference>
<dbReference type="InterPro" id="IPR036162">
    <property type="entry name" value="Resolvase-like_N_sf"/>
</dbReference>
<feature type="domain" description="Resolvase/invertase-type recombinase catalytic" evidence="1">
    <location>
        <begin position="18"/>
        <end position="169"/>
    </location>
</feature>
<dbReference type="GO" id="GO:0000150">
    <property type="term" value="F:DNA strand exchange activity"/>
    <property type="evidence" value="ECO:0007669"/>
    <property type="project" value="InterPro"/>
</dbReference>
<protein>
    <recommendedName>
        <fullName evidence="1">Resolvase/invertase-type recombinase catalytic domain-containing protein</fullName>
    </recommendedName>
</protein>
<sequence>MISDTHHQKVRPEHLKRDAYLYIRQSTIHQVFHNTESTRRQYDLRRRATALGWTDDNVIVIDSDLGQSGASAKDREGFQKLVADVGMGKAGIVLGLEVSRLARNSSDWHRLLEICALTDTLILDEDGLYDPSHFNDRLLLGMKGTMSEAELHMLRARLRGGILNKASRGELQVPLPIGLSYDQSGKVILTRRDSNPQPSDRQSDAL</sequence>
<dbReference type="CDD" id="cd00338">
    <property type="entry name" value="Ser_Recombinase"/>
    <property type="match status" value="1"/>
</dbReference>
<dbReference type="InterPro" id="IPR050639">
    <property type="entry name" value="SSR_resolvase"/>
</dbReference>
<keyword evidence="3" id="KW-1185">Reference proteome</keyword>
<reference evidence="3" key="1">
    <citation type="submission" date="2017-02" db="EMBL/GenBank/DDBJ databases">
        <title>Comparative genomics and description of representatives of a novel lineage of planctomycetes thriving in anoxic sediments.</title>
        <authorList>
            <person name="Spring S."/>
            <person name="Bunk B."/>
            <person name="Sproer C."/>
            <person name="Klenk H.-P."/>
        </authorList>
    </citation>
    <scope>NUCLEOTIDE SEQUENCE [LARGE SCALE GENOMIC DNA]</scope>
    <source>
        <strain evidence="3">L21-RPul-D3</strain>
    </source>
</reference>
<dbReference type="PANTHER" id="PTHR30461:SF23">
    <property type="entry name" value="DNA RECOMBINASE-RELATED"/>
    <property type="match status" value="1"/>
</dbReference>
<gene>
    <name evidence="2" type="ORF">L21SP3_01705</name>
</gene>
<dbReference type="PANTHER" id="PTHR30461">
    <property type="entry name" value="DNA-INVERTASE FROM LAMBDOID PROPHAGE"/>
    <property type="match status" value="1"/>
</dbReference>
<evidence type="ECO:0000259" key="1">
    <source>
        <dbReference type="PROSITE" id="PS51736"/>
    </source>
</evidence>
<dbReference type="AlphaFoldDB" id="A0A1Q2HRM7"/>